<sequence length="178" mass="19684">MPTFTSSQTLHHRRSLSTPPRPFPSSTRVFADDPFQARFGHKLPKGLREEARGMQWRTFIATYAPASQVRVHITSAHKLPGNHISYTVELQRHTASGRVTEVRSIMASGPIAACTQILADAGRRVEILSFHQFEIFESTVTFLLTAHNHRQHWALGFGGSPEHSAAAALSSASELLFG</sequence>
<gene>
    <name evidence="2" type="ORF">CP258_09375</name>
</gene>
<dbReference type="RefSeq" id="WP_014655804.1">
    <property type="nucleotide sequence ID" value="NC_017945.3"/>
</dbReference>
<reference evidence="2 3" key="1">
    <citation type="journal article" date="2013" name="J. Biotechnol.">
        <title>Genome sequence of Corynebacterium pseudotuberculosis biovar equi strain 258 and prediction of antigenic targets to improve biotechnological vaccine production.</title>
        <authorList>
            <person name="Soares S.C."/>
            <person name="Trost E."/>
            <person name="Ramos R.T."/>
            <person name="Carneiro A.R."/>
            <person name="Santos A.R."/>
            <person name="Pinto A.C."/>
            <person name="Barbosa E."/>
            <person name="Aburjaile F."/>
            <person name="Ali A."/>
            <person name="Diniz C.A."/>
            <person name="Hassan S.S."/>
            <person name="Fiaux K."/>
            <person name="Guimaraes L.C."/>
            <person name="Bakhtiar S.M."/>
            <person name="Pereira U."/>
            <person name="Almeida S.S."/>
            <person name="Abreu V.A."/>
            <person name="Rocha F.S."/>
            <person name="Dorella F.A."/>
            <person name="Miyoshi A."/>
            <person name="Silva A."/>
            <person name="Azevedo V."/>
            <person name="Tauch A."/>
        </authorList>
    </citation>
    <scope>NUCLEOTIDE SEQUENCE [LARGE SCALE GENOMIC DNA]</scope>
    <source>
        <strain evidence="2 3">258</strain>
    </source>
</reference>
<evidence type="ECO:0000313" key="2">
    <source>
        <dbReference type="EMBL" id="AFK17449.1"/>
    </source>
</evidence>
<protein>
    <submittedName>
        <fullName evidence="2">Acetyl-CoA acetyltransferase</fullName>
    </submittedName>
</protein>
<feature type="region of interest" description="Disordered" evidence="1">
    <location>
        <begin position="1"/>
        <end position="27"/>
    </location>
</feature>
<evidence type="ECO:0000256" key="1">
    <source>
        <dbReference type="SAM" id="MobiDB-lite"/>
    </source>
</evidence>
<name>A0AAU8PPF3_CORPS</name>
<evidence type="ECO:0000313" key="3">
    <source>
        <dbReference type="Proteomes" id="UP000006465"/>
    </source>
</evidence>
<dbReference type="AlphaFoldDB" id="A0AAU8PPF3"/>
<dbReference type="EMBL" id="CP003540">
    <property type="protein sequence ID" value="AFK17449.1"/>
    <property type="molecule type" value="Genomic_DNA"/>
</dbReference>
<organism evidence="2 3">
    <name type="scientific">Corynebacterium pseudotuberculosis 258</name>
    <dbReference type="NCBI Taxonomy" id="1168865"/>
    <lineage>
        <taxon>Bacteria</taxon>
        <taxon>Bacillati</taxon>
        <taxon>Actinomycetota</taxon>
        <taxon>Actinomycetes</taxon>
        <taxon>Mycobacteriales</taxon>
        <taxon>Corynebacteriaceae</taxon>
        <taxon>Corynebacterium</taxon>
    </lineage>
</organism>
<proteinExistence type="predicted"/>
<accession>A0AAU8PPF3</accession>
<dbReference type="Proteomes" id="UP000006465">
    <property type="component" value="Chromosome"/>
</dbReference>
<dbReference type="KEGG" id="coe:CP258_09375"/>